<reference evidence="8 9" key="1">
    <citation type="submission" date="2017-10" db="EMBL/GenBank/DDBJ databases">
        <title>Genomics of the genus Arcobacter.</title>
        <authorList>
            <person name="Perez-Cataluna A."/>
            <person name="Figueras M.J."/>
        </authorList>
    </citation>
    <scope>NUCLEOTIDE SEQUENCE [LARGE SCALE GENOMIC DNA]</scope>
    <source>
        <strain evidence="8 9">CECT 8993</strain>
    </source>
</reference>
<comment type="caution">
    <text evidence="8">The sequence shown here is derived from an EMBL/GenBank/DDBJ whole genome shotgun (WGS) entry which is preliminary data.</text>
</comment>
<dbReference type="InterPro" id="IPR050245">
    <property type="entry name" value="PrsA_foldase"/>
</dbReference>
<organism evidence="8 9">
    <name type="scientific">Halarcobacter ebronensis</name>
    <dbReference type="NCBI Taxonomy" id="1462615"/>
    <lineage>
        <taxon>Bacteria</taxon>
        <taxon>Pseudomonadati</taxon>
        <taxon>Campylobacterota</taxon>
        <taxon>Epsilonproteobacteria</taxon>
        <taxon>Campylobacterales</taxon>
        <taxon>Arcobacteraceae</taxon>
        <taxon>Halarcobacter</taxon>
    </lineage>
</organism>
<dbReference type="SUPFAM" id="SSF54534">
    <property type="entry name" value="FKBP-like"/>
    <property type="match status" value="1"/>
</dbReference>
<keyword evidence="4 6" id="KW-0697">Rotamase</keyword>
<dbReference type="PANTHER" id="PTHR47245">
    <property type="entry name" value="PEPTIDYLPROLYL ISOMERASE"/>
    <property type="match status" value="1"/>
</dbReference>
<dbReference type="Gene3D" id="3.10.50.40">
    <property type="match status" value="1"/>
</dbReference>
<dbReference type="EC" id="5.2.1.8" evidence="2"/>
<comment type="catalytic activity">
    <reaction evidence="1">
        <text>[protein]-peptidylproline (omega=180) = [protein]-peptidylproline (omega=0)</text>
        <dbReference type="Rhea" id="RHEA:16237"/>
        <dbReference type="Rhea" id="RHEA-COMP:10747"/>
        <dbReference type="Rhea" id="RHEA-COMP:10748"/>
        <dbReference type="ChEBI" id="CHEBI:83833"/>
        <dbReference type="ChEBI" id="CHEBI:83834"/>
        <dbReference type="EC" id="5.2.1.8"/>
    </reaction>
</comment>
<evidence type="ECO:0000259" key="7">
    <source>
        <dbReference type="PROSITE" id="PS50198"/>
    </source>
</evidence>
<keyword evidence="3" id="KW-0732">Signal</keyword>
<sequence length="289" mass="33745">MKYLIGLLLLIFTTNIYAKELLAVVNGNEITTDVAHTDFFNMDVEQKKIAIKRLVEKELAIEYGLNSNMAKSKKFIDTFNHIIKVENGKDLASTLKDKANKYTEEQLRSKKGLLAFDMILDEKAQELKPDTNTLKKYYEINKNRYDTKKMYELLHIIVNTKEEALEIEKALKNSTTVIKTFQELALKKSLAPTKDKNGYLGQFYYESMPKELQEAVKNLTKDQYSKPFKTDFGYEIIYVMGYQDEVRRGYKESQINVKDDYTRESIINWAFEQINKLKEKAEIKIIFKG</sequence>
<dbReference type="PANTHER" id="PTHR47245:SF1">
    <property type="entry name" value="FOLDASE PROTEIN PRSA"/>
    <property type="match status" value="1"/>
</dbReference>
<dbReference type="Pfam" id="PF00639">
    <property type="entry name" value="Rotamase"/>
    <property type="match status" value="1"/>
</dbReference>
<dbReference type="PROSITE" id="PS50198">
    <property type="entry name" value="PPIC_PPIASE_2"/>
    <property type="match status" value="1"/>
</dbReference>
<dbReference type="AlphaFoldDB" id="A0A4Q0YB23"/>
<gene>
    <name evidence="8" type="ORF">CRV08_13785</name>
</gene>
<evidence type="ECO:0000313" key="8">
    <source>
        <dbReference type="EMBL" id="RXJ66239.1"/>
    </source>
</evidence>
<dbReference type="InterPro" id="IPR000297">
    <property type="entry name" value="PPIase_PpiC"/>
</dbReference>
<evidence type="ECO:0000256" key="2">
    <source>
        <dbReference type="ARBA" id="ARBA00013194"/>
    </source>
</evidence>
<dbReference type="InterPro" id="IPR046357">
    <property type="entry name" value="PPIase_dom_sf"/>
</dbReference>
<keyword evidence="5 6" id="KW-0413">Isomerase</keyword>
<evidence type="ECO:0000256" key="5">
    <source>
        <dbReference type="ARBA" id="ARBA00023235"/>
    </source>
</evidence>
<feature type="domain" description="PpiC" evidence="7">
    <location>
        <begin position="148"/>
        <end position="241"/>
    </location>
</feature>
<name>A0A4Q0YB23_9BACT</name>
<accession>A0A4Q0YB23</accession>
<dbReference type="RefSeq" id="WP_128983124.1">
    <property type="nucleotide sequence ID" value="NZ_PDKJ01000017.1"/>
</dbReference>
<dbReference type="InterPro" id="IPR027304">
    <property type="entry name" value="Trigger_fact/SurA_dom_sf"/>
</dbReference>
<dbReference type="Proteomes" id="UP000290172">
    <property type="component" value="Unassembled WGS sequence"/>
</dbReference>
<evidence type="ECO:0000256" key="4">
    <source>
        <dbReference type="ARBA" id="ARBA00023110"/>
    </source>
</evidence>
<evidence type="ECO:0000256" key="1">
    <source>
        <dbReference type="ARBA" id="ARBA00000971"/>
    </source>
</evidence>
<evidence type="ECO:0000313" key="9">
    <source>
        <dbReference type="Proteomes" id="UP000290172"/>
    </source>
</evidence>
<protein>
    <recommendedName>
        <fullName evidence="2">peptidylprolyl isomerase</fullName>
        <ecNumber evidence="2">5.2.1.8</ecNumber>
    </recommendedName>
</protein>
<evidence type="ECO:0000256" key="3">
    <source>
        <dbReference type="ARBA" id="ARBA00022729"/>
    </source>
</evidence>
<dbReference type="EMBL" id="PDKJ01000017">
    <property type="protein sequence ID" value="RXJ66239.1"/>
    <property type="molecule type" value="Genomic_DNA"/>
</dbReference>
<dbReference type="SUPFAM" id="SSF109998">
    <property type="entry name" value="Triger factor/SurA peptide-binding domain-like"/>
    <property type="match status" value="1"/>
</dbReference>
<proteinExistence type="predicted"/>
<evidence type="ECO:0000256" key="6">
    <source>
        <dbReference type="PROSITE-ProRule" id="PRU00278"/>
    </source>
</evidence>
<dbReference type="GO" id="GO:0003755">
    <property type="term" value="F:peptidyl-prolyl cis-trans isomerase activity"/>
    <property type="evidence" value="ECO:0007669"/>
    <property type="project" value="UniProtKB-KW"/>
</dbReference>